<dbReference type="InterPro" id="IPR011009">
    <property type="entry name" value="Kinase-like_dom_sf"/>
</dbReference>
<dbReference type="RefSeq" id="XP_001027914.1">
    <property type="nucleotide sequence ID" value="XM_001027914.1"/>
</dbReference>
<dbReference type="GO" id="GO:0005524">
    <property type="term" value="F:ATP binding"/>
    <property type="evidence" value="ECO:0007669"/>
    <property type="project" value="InterPro"/>
</dbReference>
<dbReference type="SUPFAM" id="SSF56112">
    <property type="entry name" value="Protein kinase-like (PK-like)"/>
    <property type="match status" value="1"/>
</dbReference>
<keyword evidence="2" id="KW-0808">Transferase</keyword>
<dbReference type="CDD" id="cd00180">
    <property type="entry name" value="PKc"/>
    <property type="match status" value="1"/>
</dbReference>
<dbReference type="Proteomes" id="UP000009168">
    <property type="component" value="Unassembled WGS sequence"/>
</dbReference>
<dbReference type="SMART" id="SM00220">
    <property type="entry name" value="S_TKc"/>
    <property type="match status" value="1"/>
</dbReference>
<sequence>MSIENLYSQHLSSKSNQVNDGINFSSYKLEQIGESSNSCIFSITNKNKQSQILKVIKHNSQNSYKLEGREQCSGHSRECAHLQNEYNMLRKLNHPNIIELKHDQLIQNTSIVDTNINGCCILLEKGNCDLLQMLSQVYPNVLEMSYLKYCFKKIAFAIQYLHEEKKIAHNDIKLENIILFNSEPKISDFGFAQKHELDPIVQIKNWLHRSKKNVAPEIINNMKKLKAKQIDDIKAFDERKTDIFALGIALFNALIHQNPFEIMADSNDSLYSKFYEQDGASKFWSDPQISRMLDFISSFEHSKVPQLKNLLEGMLHPNPKQRYCIKQVLSHEWFNL</sequence>
<dbReference type="PANTHER" id="PTHR44167">
    <property type="entry name" value="OVARIAN-SPECIFIC SERINE/THREONINE-PROTEIN KINASE LOK-RELATED"/>
    <property type="match status" value="1"/>
</dbReference>
<reference evidence="3" key="1">
    <citation type="journal article" date="2006" name="PLoS Biol.">
        <title>Macronuclear genome sequence of the ciliate Tetrahymena thermophila, a model eukaryote.</title>
        <authorList>
            <person name="Eisen J.A."/>
            <person name="Coyne R.S."/>
            <person name="Wu M."/>
            <person name="Wu D."/>
            <person name="Thiagarajan M."/>
            <person name="Wortman J.R."/>
            <person name="Badger J.H."/>
            <person name="Ren Q."/>
            <person name="Amedeo P."/>
            <person name="Jones K.M."/>
            <person name="Tallon L.J."/>
            <person name="Delcher A.L."/>
            <person name="Salzberg S.L."/>
            <person name="Silva J.C."/>
            <person name="Haas B.J."/>
            <person name="Majoros W.H."/>
            <person name="Farzad M."/>
            <person name="Carlton J.M."/>
            <person name="Smith R.K. Jr."/>
            <person name="Garg J."/>
            <person name="Pearlman R.E."/>
            <person name="Karrer K.M."/>
            <person name="Sun L."/>
            <person name="Manning G."/>
            <person name="Elde N.C."/>
            <person name="Turkewitz A.P."/>
            <person name="Asai D.J."/>
            <person name="Wilkes D.E."/>
            <person name="Wang Y."/>
            <person name="Cai H."/>
            <person name="Collins K."/>
            <person name="Stewart B.A."/>
            <person name="Lee S.R."/>
            <person name="Wilamowska K."/>
            <person name="Weinberg Z."/>
            <person name="Ruzzo W.L."/>
            <person name="Wloga D."/>
            <person name="Gaertig J."/>
            <person name="Frankel J."/>
            <person name="Tsao C.-C."/>
            <person name="Gorovsky M.A."/>
            <person name="Keeling P.J."/>
            <person name="Waller R.F."/>
            <person name="Patron N.J."/>
            <person name="Cherry J.M."/>
            <person name="Stover N.A."/>
            <person name="Krieger C.J."/>
            <person name="del Toro C."/>
            <person name="Ryder H.F."/>
            <person name="Williamson S.C."/>
            <person name="Barbeau R.A."/>
            <person name="Hamilton E.P."/>
            <person name="Orias E."/>
        </authorList>
    </citation>
    <scope>NUCLEOTIDE SEQUENCE [LARGE SCALE GENOMIC DNA]</scope>
    <source>
        <strain evidence="3">SB210</strain>
    </source>
</reference>
<dbReference type="OrthoDB" id="4062651at2759"/>
<dbReference type="KEGG" id="tet:TTHERM_00497250"/>
<dbReference type="eggNOG" id="KOG0590">
    <property type="taxonomic scope" value="Eukaryota"/>
</dbReference>
<dbReference type="InterPro" id="IPR008271">
    <property type="entry name" value="Ser/Thr_kinase_AS"/>
</dbReference>
<organism evidence="2 3">
    <name type="scientific">Tetrahymena thermophila (strain SB210)</name>
    <dbReference type="NCBI Taxonomy" id="312017"/>
    <lineage>
        <taxon>Eukaryota</taxon>
        <taxon>Sar</taxon>
        <taxon>Alveolata</taxon>
        <taxon>Ciliophora</taxon>
        <taxon>Intramacronucleata</taxon>
        <taxon>Oligohymenophorea</taxon>
        <taxon>Hymenostomatida</taxon>
        <taxon>Tetrahymenina</taxon>
        <taxon>Tetrahymenidae</taxon>
        <taxon>Tetrahymena</taxon>
    </lineage>
</organism>
<keyword evidence="3" id="KW-1185">Reference proteome</keyword>
<feature type="domain" description="Protein kinase" evidence="1">
    <location>
        <begin position="26"/>
        <end position="334"/>
    </location>
</feature>
<evidence type="ECO:0000313" key="3">
    <source>
        <dbReference type="Proteomes" id="UP000009168"/>
    </source>
</evidence>
<proteinExistence type="predicted"/>
<dbReference type="InParanoid" id="I7LY44"/>
<dbReference type="Pfam" id="PF00069">
    <property type="entry name" value="Pkinase"/>
    <property type="match status" value="1"/>
</dbReference>
<dbReference type="PROSITE" id="PS00108">
    <property type="entry name" value="PROTEIN_KINASE_ST"/>
    <property type="match status" value="1"/>
</dbReference>
<evidence type="ECO:0000313" key="2">
    <source>
        <dbReference type="EMBL" id="EAS07672.1"/>
    </source>
</evidence>
<gene>
    <name evidence="2" type="ORF">TTHERM_00497250</name>
</gene>
<keyword evidence="2" id="KW-0418">Kinase</keyword>
<dbReference type="GeneID" id="7838409"/>
<dbReference type="Gene3D" id="1.10.510.10">
    <property type="entry name" value="Transferase(Phosphotransferase) domain 1"/>
    <property type="match status" value="1"/>
</dbReference>
<name>I7LY44_TETTS</name>
<accession>I7LY44</accession>
<dbReference type="PANTHER" id="PTHR44167:SF24">
    <property type="entry name" value="SERINE_THREONINE-PROTEIN KINASE CHK2"/>
    <property type="match status" value="1"/>
</dbReference>
<dbReference type="GO" id="GO:0004674">
    <property type="term" value="F:protein serine/threonine kinase activity"/>
    <property type="evidence" value="ECO:0007669"/>
    <property type="project" value="TreeGrafter"/>
</dbReference>
<dbReference type="OMA" id="FNRNCIK"/>
<dbReference type="InterPro" id="IPR000719">
    <property type="entry name" value="Prot_kinase_dom"/>
</dbReference>
<evidence type="ECO:0000259" key="1">
    <source>
        <dbReference type="PROSITE" id="PS50011"/>
    </source>
</evidence>
<dbReference type="AlphaFoldDB" id="I7LY44"/>
<dbReference type="Gene3D" id="3.30.200.20">
    <property type="entry name" value="Phosphorylase Kinase, domain 1"/>
    <property type="match status" value="1"/>
</dbReference>
<dbReference type="GO" id="GO:0044773">
    <property type="term" value="P:mitotic DNA damage checkpoint signaling"/>
    <property type="evidence" value="ECO:0007669"/>
    <property type="project" value="TreeGrafter"/>
</dbReference>
<dbReference type="GO" id="GO:0005634">
    <property type="term" value="C:nucleus"/>
    <property type="evidence" value="ECO:0007669"/>
    <property type="project" value="TreeGrafter"/>
</dbReference>
<dbReference type="STRING" id="312017.I7LY44"/>
<dbReference type="EMBL" id="GG662212">
    <property type="protein sequence ID" value="EAS07672.1"/>
    <property type="molecule type" value="Genomic_DNA"/>
</dbReference>
<protein>
    <submittedName>
        <fullName evidence="2">Serine/Threonine kinase domain protein</fullName>
    </submittedName>
</protein>
<dbReference type="PROSITE" id="PS50011">
    <property type="entry name" value="PROTEIN_KINASE_DOM"/>
    <property type="match status" value="1"/>
</dbReference>
<dbReference type="HOGENOM" id="CLU_827655_0_0_1"/>